<evidence type="ECO:0000313" key="1">
    <source>
        <dbReference type="EMBL" id="MPN04223.1"/>
    </source>
</evidence>
<gene>
    <name evidence="1" type="ORF">SDC9_151459</name>
</gene>
<name>A0A645EUP3_9ZZZZ</name>
<reference evidence="1" key="1">
    <citation type="submission" date="2019-08" db="EMBL/GenBank/DDBJ databases">
        <authorList>
            <person name="Kucharzyk K."/>
            <person name="Murdoch R.W."/>
            <person name="Higgins S."/>
            <person name="Loffler F."/>
        </authorList>
    </citation>
    <scope>NUCLEOTIDE SEQUENCE</scope>
</reference>
<comment type="caution">
    <text evidence="1">The sequence shown here is derived from an EMBL/GenBank/DDBJ whole genome shotgun (WGS) entry which is preliminary data.</text>
</comment>
<accession>A0A645EUP3</accession>
<dbReference type="AlphaFoldDB" id="A0A645EUP3"/>
<proteinExistence type="predicted"/>
<protein>
    <submittedName>
        <fullName evidence="1">Uncharacterized protein</fullName>
    </submittedName>
</protein>
<dbReference type="EMBL" id="VSSQ01050152">
    <property type="protein sequence ID" value="MPN04223.1"/>
    <property type="molecule type" value="Genomic_DNA"/>
</dbReference>
<organism evidence="1">
    <name type="scientific">bioreactor metagenome</name>
    <dbReference type="NCBI Taxonomy" id="1076179"/>
    <lineage>
        <taxon>unclassified sequences</taxon>
        <taxon>metagenomes</taxon>
        <taxon>ecological metagenomes</taxon>
    </lineage>
</organism>
<sequence>MSGFFISNTDGYESTLTPETVNSMSVEDAMTILNSEGNKKQSEAAVGKIITDFNWYYLAVMDSSMQNKITKNKMVTFSFPIASGQKIAMNVKDIRVDEKDPSKCLVLFSCDNMIEELNLMRFTTADLIFNSFEGIRIPSSAIRIVDGNKGVYVLIGTQAKFKKINILYEQPDYVVAETKDPMLEKVMPVTSDDEVIVGSKDLYDGKIVK</sequence>